<evidence type="ECO:0000256" key="15">
    <source>
        <dbReference type="ARBA" id="ARBA00033270"/>
    </source>
</evidence>
<evidence type="ECO:0000256" key="21">
    <source>
        <dbReference type="SAM" id="Phobius"/>
    </source>
</evidence>
<evidence type="ECO:0000256" key="8">
    <source>
        <dbReference type="ARBA" id="ARBA00022960"/>
    </source>
</evidence>
<evidence type="ECO:0000313" key="23">
    <source>
        <dbReference type="Proteomes" id="UP000186469"/>
    </source>
</evidence>
<dbReference type="GO" id="GO:0032153">
    <property type="term" value="C:cell division site"/>
    <property type="evidence" value="ECO:0007669"/>
    <property type="project" value="TreeGrafter"/>
</dbReference>
<proteinExistence type="inferred from homology"/>
<protein>
    <recommendedName>
        <fullName evidence="17">Probable peptidoglycan glycosyltransferase FtsW</fullName>
        <ecNumber evidence="19">2.4.99.28</ecNumber>
    </recommendedName>
    <alternativeName>
        <fullName evidence="18">Cell division protein FtsW</fullName>
    </alternativeName>
    <alternativeName>
        <fullName evidence="15">Cell wall polymerase</fullName>
    </alternativeName>
    <alternativeName>
        <fullName evidence="14">Peptidoglycan polymerase</fullName>
    </alternativeName>
</protein>
<evidence type="ECO:0000256" key="16">
    <source>
        <dbReference type="ARBA" id="ARBA00038053"/>
    </source>
</evidence>
<evidence type="ECO:0000256" key="5">
    <source>
        <dbReference type="ARBA" id="ARBA00022676"/>
    </source>
</evidence>
<evidence type="ECO:0000256" key="1">
    <source>
        <dbReference type="ARBA" id="ARBA00004651"/>
    </source>
</evidence>
<keyword evidence="13" id="KW-0961">Cell wall biogenesis/degradation</keyword>
<feature type="transmembrane region" description="Helical" evidence="21">
    <location>
        <begin position="329"/>
        <end position="351"/>
    </location>
</feature>
<dbReference type="AlphaFoldDB" id="A0A1M7SLJ6"/>
<dbReference type="STRING" id="1121455.SAMN02745728_01000"/>
<comment type="pathway">
    <text evidence="2">Cell wall biogenesis; peptidoglycan biosynthesis.</text>
</comment>
<feature type="transmembrane region" description="Helical" evidence="21">
    <location>
        <begin position="297"/>
        <end position="317"/>
    </location>
</feature>
<evidence type="ECO:0000256" key="6">
    <source>
        <dbReference type="ARBA" id="ARBA00022679"/>
    </source>
</evidence>
<dbReference type="GO" id="GO:0008360">
    <property type="term" value="P:regulation of cell shape"/>
    <property type="evidence" value="ECO:0007669"/>
    <property type="project" value="UniProtKB-KW"/>
</dbReference>
<evidence type="ECO:0000256" key="18">
    <source>
        <dbReference type="ARBA" id="ARBA00041418"/>
    </source>
</evidence>
<keyword evidence="8" id="KW-0133">Cell shape</keyword>
<evidence type="ECO:0000256" key="2">
    <source>
        <dbReference type="ARBA" id="ARBA00004752"/>
    </source>
</evidence>
<evidence type="ECO:0000256" key="4">
    <source>
        <dbReference type="ARBA" id="ARBA00022618"/>
    </source>
</evidence>
<dbReference type="EMBL" id="FRDI01000004">
    <property type="protein sequence ID" value="SHN59363.1"/>
    <property type="molecule type" value="Genomic_DNA"/>
</dbReference>
<evidence type="ECO:0000256" key="19">
    <source>
        <dbReference type="ARBA" id="ARBA00044770"/>
    </source>
</evidence>
<comment type="subcellular location">
    <subcellularLocation>
        <location evidence="1">Cell membrane</location>
        <topology evidence="1">Multi-pass membrane protein</topology>
    </subcellularLocation>
</comment>
<dbReference type="PANTHER" id="PTHR30474:SF2">
    <property type="entry name" value="PEPTIDOGLYCAN GLYCOSYLTRANSFERASE FTSW-RELATED"/>
    <property type="match status" value="1"/>
</dbReference>
<evidence type="ECO:0000256" key="3">
    <source>
        <dbReference type="ARBA" id="ARBA00022475"/>
    </source>
</evidence>
<dbReference type="GO" id="GO:0005886">
    <property type="term" value="C:plasma membrane"/>
    <property type="evidence" value="ECO:0007669"/>
    <property type="project" value="UniProtKB-SubCell"/>
</dbReference>
<accession>A0A1M7SLJ6</accession>
<keyword evidence="3" id="KW-1003">Cell membrane</keyword>
<dbReference type="GO" id="GO:0071555">
    <property type="term" value="P:cell wall organization"/>
    <property type="evidence" value="ECO:0007669"/>
    <property type="project" value="UniProtKB-KW"/>
</dbReference>
<keyword evidence="23" id="KW-1185">Reference proteome</keyword>
<keyword evidence="10 21" id="KW-1133">Transmembrane helix</keyword>
<keyword evidence="6" id="KW-0808">Transferase</keyword>
<evidence type="ECO:0000256" key="10">
    <source>
        <dbReference type="ARBA" id="ARBA00022989"/>
    </source>
</evidence>
<evidence type="ECO:0000256" key="9">
    <source>
        <dbReference type="ARBA" id="ARBA00022984"/>
    </source>
</evidence>
<dbReference type="InterPro" id="IPR013437">
    <property type="entry name" value="FtsW"/>
</dbReference>
<sequence>MSMFQNTFGASSSFSDSSHFVGVNSKAVSAWRSDYYLLGVALTLLGIGLMMVFSASGIRAELVYSNKYYFFERQALFALVSLIFMIIAWRMPRSILHGVHYFGLFISLVLLLLTLSPFGDEANGAQRWIGIGNFKVQPMEFVKIAMVFYLAYFLGSKQDIIKTFSRGIIPPFAITGLFCGLLLLQPDFGGAAVLAMLLFFMCLAGGTRFIYLFFSAMLALGGAAMLIVNSPYRARRLMSFVDPFKDASDSGYHVVQSLYALALGGWTGQGIGAGKQKLFYLPEAHNDFIVAVLGEEMGFVGICVVFLLLAIFFWRGLKIAVAQKDVRDKLAAFGLTLIVSISAVLNMAVIMSLVPPKGVPMPFLSYGGSSLLSTMLCVGFLLNYSRTARDES</sequence>
<dbReference type="InterPro" id="IPR001182">
    <property type="entry name" value="FtsW/RodA"/>
</dbReference>
<feature type="transmembrane region" description="Helical" evidence="21">
    <location>
        <begin position="70"/>
        <end position="89"/>
    </location>
</feature>
<keyword evidence="9" id="KW-0573">Peptidoglycan synthesis</keyword>
<keyword evidence="4 22" id="KW-0132">Cell division</keyword>
<feature type="transmembrane region" description="Helical" evidence="21">
    <location>
        <begin position="363"/>
        <end position="384"/>
    </location>
</feature>
<dbReference type="Pfam" id="PF01098">
    <property type="entry name" value="FTSW_RODA_SPOVE"/>
    <property type="match status" value="1"/>
</dbReference>
<evidence type="ECO:0000256" key="14">
    <source>
        <dbReference type="ARBA" id="ARBA00032370"/>
    </source>
</evidence>
<gene>
    <name evidence="22" type="ORF">SAMN02745728_01000</name>
</gene>
<keyword evidence="7 21" id="KW-0812">Transmembrane</keyword>
<evidence type="ECO:0000256" key="20">
    <source>
        <dbReference type="ARBA" id="ARBA00049902"/>
    </source>
</evidence>
<dbReference type="RefSeq" id="WP_245790988.1">
    <property type="nucleotide sequence ID" value="NZ_FRDI01000004.1"/>
</dbReference>
<evidence type="ECO:0000256" key="11">
    <source>
        <dbReference type="ARBA" id="ARBA00023136"/>
    </source>
</evidence>
<dbReference type="GO" id="GO:0008955">
    <property type="term" value="F:peptidoglycan glycosyltransferase activity"/>
    <property type="evidence" value="ECO:0007669"/>
    <property type="project" value="UniProtKB-EC"/>
</dbReference>
<feature type="transmembrane region" description="Helical" evidence="21">
    <location>
        <begin position="101"/>
        <end position="118"/>
    </location>
</feature>
<dbReference type="EC" id="2.4.99.28" evidence="19"/>
<dbReference type="PANTHER" id="PTHR30474">
    <property type="entry name" value="CELL CYCLE PROTEIN"/>
    <property type="match status" value="1"/>
</dbReference>
<evidence type="ECO:0000313" key="22">
    <source>
        <dbReference type="EMBL" id="SHN59363.1"/>
    </source>
</evidence>
<keyword evidence="11 21" id="KW-0472">Membrane</keyword>
<comment type="similarity">
    <text evidence="16">Belongs to the SEDS family. FtsW subfamily.</text>
</comment>
<comment type="catalytic activity">
    <reaction evidence="20">
        <text>[GlcNAc-(1-&gt;4)-Mur2Ac(oyl-L-Ala-gamma-D-Glu-L-Lys-D-Ala-D-Ala)](n)-di-trans,octa-cis-undecaprenyl diphosphate + beta-D-GlcNAc-(1-&gt;4)-Mur2Ac(oyl-L-Ala-gamma-D-Glu-L-Lys-D-Ala-D-Ala)-di-trans,octa-cis-undecaprenyl diphosphate = [GlcNAc-(1-&gt;4)-Mur2Ac(oyl-L-Ala-gamma-D-Glu-L-Lys-D-Ala-D-Ala)](n+1)-di-trans,octa-cis-undecaprenyl diphosphate + di-trans,octa-cis-undecaprenyl diphosphate + H(+)</text>
        <dbReference type="Rhea" id="RHEA:23708"/>
        <dbReference type="Rhea" id="RHEA-COMP:9602"/>
        <dbReference type="Rhea" id="RHEA-COMP:9603"/>
        <dbReference type="ChEBI" id="CHEBI:15378"/>
        <dbReference type="ChEBI" id="CHEBI:58405"/>
        <dbReference type="ChEBI" id="CHEBI:60033"/>
        <dbReference type="ChEBI" id="CHEBI:78435"/>
        <dbReference type="EC" id="2.4.99.28"/>
    </reaction>
</comment>
<evidence type="ECO:0000256" key="13">
    <source>
        <dbReference type="ARBA" id="ARBA00023316"/>
    </source>
</evidence>
<feature type="transmembrane region" description="Helical" evidence="21">
    <location>
        <begin position="35"/>
        <end position="58"/>
    </location>
</feature>
<feature type="transmembrane region" description="Helical" evidence="21">
    <location>
        <begin position="138"/>
        <end position="155"/>
    </location>
</feature>
<keyword evidence="5" id="KW-0328">Glycosyltransferase</keyword>
<name>A0A1M7SLJ6_9BACT</name>
<dbReference type="GO" id="GO:0051301">
    <property type="term" value="P:cell division"/>
    <property type="evidence" value="ECO:0007669"/>
    <property type="project" value="UniProtKB-KW"/>
</dbReference>
<organism evidence="22 23">
    <name type="scientific">Desulfovibrio litoralis DSM 11393</name>
    <dbReference type="NCBI Taxonomy" id="1121455"/>
    <lineage>
        <taxon>Bacteria</taxon>
        <taxon>Pseudomonadati</taxon>
        <taxon>Thermodesulfobacteriota</taxon>
        <taxon>Desulfovibrionia</taxon>
        <taxon>Desulfovibrionales</taxon>
        <taxon>Desulfovibrionaceae</taxon>
        <taxon>Desulfovibrio</taxon>
    </lineage>
</organism>
<evidence type="ECO:0000256" key="17">
    <source>
        <dbReference type="ARBA" id="ARBA00041185"/>
    </source>
</evidence>
<reference evidence="22 23" key="1">
    <citation type="submission" date="2016-12" db="EMBL/GenBank/DDBJ databases">
        <authorList>
            <person name="Song W.-J."/>
            <person name="Kurnit D.M."/>
        </authorList>
    </citation>
    <scope>NUCLEOTIDE SEQUENCE [LARGE SCALE GENOMIC DNA]</scope>
    <source>
        <strain evidence="22 23">DSM 11393</strain>
    </source>
</reference>
<evidence type="ECO:0000256" key="12">
    <source>
        <dbReference type="ARBA" id="ARBA00023306"/>
    </source>
</evidence>
<dbReference type="GO" id="GO:0009252">
    <property type="term" value="P:peptidoglycan biosynthetic process"/>
    <property type="evidence" value="ECO:0007669"/>
    <property type="project" value="UniProtKB-KW"/>
</dbReference>
<feature type="transmembrane region" description="Helical" evidence="21">
    <location>
        <begin position="211"/>
        <end position="232"/>
    </location>
</feature>
<keyword evidence="12" id="KW-0131">Cell cycle</keyword>
<dbReference type="Proteomes" id="UP000186469">
    <property type="component" value="Unassembled WGS sequence"/>
</dbReference>
<dbReference type="NCBIfam" id="TIGR02614">
    <property type="entry name" value="ftsW"/>
    <property type="match status" value="1"/>
</dbReference>
<evidence type="ECO:0000256" key="7">
    <source>
        <dbReference type="ARBA" id="ARBA00022692"/>
    </source>
</evidence>
<dbReference type="GO" id="GO:0015648">
    <property type="term" value="F:lipid-linked peptidoglycan transporter activity"/>
    <property type="evidence" value="ECO:0007669"/>
    <property type="project" value="TreeGrafter"/>
</dbReference>